<dbReference type="SUPFAM" id="SSF51735">
    <property type="entry name" value="NAD(P)-binding Rossmann-fold domains"/>
    <property type="match status" value="1"/>
</dbReference>
<dbReference type="GO" id="GO:0016491">
    <property type="term" value="F:oxidoreductase activity"/>
    <property type="evidence" value="ECO:0007669"/>
    <property type="project" value="TreeGrafter"/>
</dbReference>
<dbReference type="Gene3D" id="3.40.50.720">
    <property type="entry name" value="NAD(P)-binding Rossmann-like Domain"/>
    <property type="match status" value="1"/>
</dbReference>
<name>A0AB34KVI9_9PEZI</name>
<dbReference type="AlphaFoldDB" id="A0AB34KVI9"/>
<reference evidence="3 4" key="1">
    <citation type="journal article" date="2020" name="Microbiol. Resour. Announc.">
        <title>Draft Genome Sequence of a Cladosporium Species Isolated from the Mesophotic Ascidian Didemnum maculosum.</title>
        <authorList>
            <person name="Gioti A."/>
            <person name="Siaperas R."/>
            <person name="Nikolaivits E."/>
            <person name="Le Goff G."/>
            <person name="Ouazzani J."/>
            <person name="Kotoulas G."/>
            <person name="Topakas E."/>
        </authorList>
    </citation>
    <scope>NUCLEOTIDE SEQUENCE [LARGE SCALE GENOMIC DNA]</scope>
    <source>
        <strain evidence="3 4">TM138-S3</strain>
    </source>
</reference>
<sequence length="390" mass="43281">MSHREEPDLQGMKMPNMADTRLRVGVLGAGEVAQVIHLPTLALLSHLYTVTAICDISEKTAHHVATKFHIPTHTTSPSTVIASPQTDLILNLTSDAAHEPTTIAALRAGKSVLLEKPLTLSLPSAQRILAAERGAPNGARVFVGYMRRYARSFTQTFLREVGGIDRILYARVRDFSGPNGKFVAESGTFPVKGLGDVPVEVGAEGEERLGKLLGEAFEGREVTDERRRFARFLGSLGSHDISLMREVLGFPESVGGVSANEPFYSAIFNYRNRKGGKEPFSVTYESGIDGVPEFDAHFAVYGERKRVMIKYDSPYVKGLPIKVTVQEVNAEGEMETREVLGSYEDAYTAELKELYECLRNGKEIKTSAEDAMEDLRLYDLMYERWEKERV</sequence>
<dbReference type="Proteomes" id="UP000803884">
    <property type="component" value="Unassembled WGS sequence"/>
</dbReference>
<dbReference type="GeneID" id="96003551"/>
<organism evidence="3 4">
    <name type="scientific">Cladosporium halotolerans</name>
    <dbReference type="NCBI Taxonomy" id="1052096"/>
    <lineage>
        <taxon>Eukaryota</taxon>
        <taxon>Fungi</taxon>
        <taxon>Dikarya</taxon>
        <taxon>Ascomycota</taxon>
        <taxon>Pezizomycotina</taxon>
        <taxon>Dothideomycetes</taxon>
        <taxon>Dothideomycetidae</taxon>
        <taxon>Cladosporiales</taxon>
        <taxon>Cladosporiaceae</taxon>
        <taxon>Cladosporium</taxon>
    </lineage>
</organism>
<dbReference type="InterPro" id="IPR004104">
    <property type="entry name" value="Gfo/Idh/MocA-like_OxRdtase_C"/>
</dbReference>
<keyword evidence="4" id="KW-1185">Reference proteome</keyword>
<dbReference type="GO" id="GO:0000166">
    <property type="term" value="F:nucleotide binding"/>
    <property type="evidence" value="ECO:0007669"/>
    <property type="project" value="InterPro"/>
</dbReference>
<comment type="caution">
    <text evidence="3">The sequence shown here is derived from an EMBL/GenBank/DDBJ whole genome shotgun (WGS) entry which is preliminary data.</text>
</comment>
<dbReference type="RefSeq" id="XP_069232199.1">
    <property type="nucleotide sequence ID" value="XM_069370713.1"/>
</dbReference>
<evidence type="ECO:0000259" key="1">
    <source>
        <dbReference type="Pfam" id="PF01408"/>
    </source>
</evidence>
<dbReference type="Pfam" id="PF01408">
    <property type="entry name" value="GFO_IDH_MocA"/>
    <property type="match status" value="1"/>
</dbReference>
<protein>
    <recommendedName>
        <fullName evidence="5">Gfo/Idh/MocA-like oxidoreductase N-terminal domain-containing protein</fullName>
    </recommendedName>
</protein>
<dbReference type="InterPro" id="IPR000683">
    <property type="entry name" value="Gfo/Idh/MocA-like_OxRdtase_N"/>
</dbReference>
<dbReference type="InterPro" id="IPR036291">
    <property type="entry name" value="NAD(P)-bd_dom_sf"/>
</dbReference>
<evidence type="ECO:0008006" key="5">
    <source>
        <dbReference type="Google" id="ProtNLM"/>
    </source>
</evidence>
<dbReference type="GO" id="GO:0006740">
    <property type="term" value="P:NADPH regeneration"/>
    <property type="evidence" value="ECO:0007669"/>
    <property type="project" value="TreeGrafter"/>
</dbReference>
<evidence type="ECO:0000313" key="3">
    <source>
        <dbReference type="EMBL" id="KAL1589094.1"/>
    </source>
</evidence>
<evidence type="ECO:0000259" key="2">
    <source>
        <dbReference type="Pfam" id="PF02894"/>
    </source>
</evidence>
<dbReference type="EMBL" id="JAAQHG020000005">
    <property type="protein sequence ID" value="KAL1589094.1"/>
    <property type="molecule type" value="Genomic_DNA"/>
</dbReference>
<gene>
    <name evidence="3" type="ORF">WHR41_02107</name>
</gene>
<feature type="domain" description="Gfo/Idh/MocA-like oxidoreductase N-terminal" evidence="1">
    <location>
        <begin position="22"/>
        <end position="144"/>
    </location>
</feature>
<accession>A0AB34KVI9</accession>
<dbReference type="GO" id="GO:0005737">
    <property type="term" value="C:cytoplasm"/>
    <property type="evidence" value="ECO:0007669"/>
    <property type="project" value="TreeGrafter"/>
</dbReference>
<dbReference type="Pfam" id="PF02894">
    <property type="entry name" value="GFO_IDH_MocA_C"/>
    <property type="match status" value="1"/>
</dbReference>
<dbReference type="PANTHER" id="PTHR42840">
    <property type="entry name" value="NAD(P)-BINDING ROSSMANN-FOLD SUPERFAMILY PROTEIN-RELATED"/>
    <property type="match status" value="1"/>
</dbReference>
<proteinExistence type="predicted"/>
<evidence type="ECO:0000313" key="4">
    <source>
        <dbReference type="Proteomes" id="UP000803884"/>
    </source>
</evidence>
<feature type="domain" description="Gfo/Idh/MocA-like oxidoreductase C-terminal" evidence="2">
    <location>
        <begin position="232"/>
        <end position="387"/>
    </location>
</feature>
<dbReference type="Gene3D" id="3.30.360.10">
    <property type="entry name" value="Dihydrodipicolinate Reductase, domain 2"/>
    <property type="match status" value="1"/>
</dbReference>
<dbReference type="PANTHER" id="PTHR42840:SF7">
    <property type="entry name" value="BINDING ROSSMANN FOLD OXIDOREDUCTASE, PUTATIVE (AFU_ORTHOLOGUE AFUA_4G10190)-RELATED"/>
    <property type="match status" value="1"/>
</dbReference>